<feature type="region of interest" description="Disordered" evidence="3">
    <location>
        <begin position="81"/>
        <end position="103"/>
    </location>
</feature>
<keyword evidence="6" id="KW-1185">Reference proteome</keyword>
<dbReference type="Gene3D" id="2.10.260.10">
    <property type="match status" value="1"/>
</dbReference>
<comment type="similarity">
    <text evidence="1">Belongs to the VapB family.</text>
</comment>
<dbReference type="GO" id="GO:0003677">
    <property type="term" value="F:DNA binding"/>
    <property type="evidence" value="ECO:0007669"/>
    <property type="project" value="UniProtKB-UniRule"/>
</dbReference>
<dbReference type="InterPro" id="IPR007159">
    <property type="entry name" value="SpoVT-AbrB_dom"/>
</dbReference>
<feature type="domain" description="SpoVT-AbrB" evidence="4">
    <location>
        <begin position="22"/>
        <end position="62"/>
    </location>
</feature>
<evidence type="ECO:0000256" key="2">
    <source>
        <dbReference type="PROSITE-ProRule" id="PRU01076"/>
    </source>
</evidence>
<evidence type="ECO:0000313" key="5">
    <source>
        <dbReference type="EMBL" id="MBB5561524.1"/>
    </source>
</evidence>
<gene>
    <name evidence="5" type="ORF">GGI59_003200</name>
</gene>
<evidence type="ECO:0000313" key="6">
    <source>
        <dbReference type="Proteomes" id="UP000528824"/>
    </source>
</evidence>
<name>A0A7W8UP17_9HYPH</name>
<dbReference type="PROSITE" id="PS51740">
    <property type="entry name" value="SPOVT_ABRB"/>
    <property type="match status" value="1"/>
</dbReference>
<proteinExistence type="inferred from homology"/>
<dbReference type="AlphaFoldDB" id="A0A7W8UP17"/>
<dbReference type="PANTHER" id="PTHR37550">
    <property type="entry name" value="ANTITOXIN VAPB1"/>
    <property type="match status" value="1"/>
</dbReference>
<dbReference type="PANTHER" id="PTHR37550:SF3">
    <property type="entry name" value="ANTITOXIN VAPB1"/>
    <property type="match status" value="1"/>
</dbReference>
<dbReference type="Proteomes" id="UP000528824">
    <property type="component" value="Unassembled WGS sequence"/>
</dbReference>
<dbReference type="InterPro" id="IPR037914">
    <property type="entry name" value="SpoVT-AbrB_sf"/>
</dbReference>
<evidence type="ECO:0000256" key="1">
    <source>
        <dbReference type="ARBA" id="ARBA00007924"/>
    </source>
</evidence>
<dbReference type="InterPro" id="IPR047976">
    <property type="entry name" value="Anti_VapB2-like"/>
</dbReference>
<dbReference type="SUPFAM" id="SSF89447">
    <property type="entry name" value="AbrB/MazE/MraZ-like"/>
    <property type="match status" value="1"/>
</dbReference>
<dbReference type="EMBL" id="JACHBC010000006">
    <property type="protein sequence ID" value="MBB5561524.1"/>
    <property type="molecule type" value="Genomic_DNA"/>
</dbReference>
<comment type="caution">
    <text evidence="5">The sequence shown here is derived from an EMBL/GenBank/DDBJ whole genome shotgun (WGS) entry which is preliminary data.</text>
</comment>
<dbReference type="InterPro" id="IPR051734">
    <property type="entry name" value="VapB_TA_antitoxins"/>
</dbReference>
<protein>
    <submittedName>
        <fullName evidence="5">Antitoxin VapB</fullName>
    </submittedName>
</protein>
<reference evidence="5 6" key="1">
    <citation type="submission" date="2020-08" db="EMBL/GenBank/DDBJ databases">
        <title>Genomic Encyclopedia of Type Strains, Phase IV (KMG-V): Genome sequencing to study the core and pangenomes of soil and plant-associated prokaryotes.</title>
        <authorList>
            <person name="Whitman W."/>
        </authorList>
    </citation>
    <scope>NUCLEOTIDE SEQUENCE [LARGE SCALE GENOMIC DNA]</scope>
    <source>
        <strain evidence="5 6">SEMIA 4034</strain>
    </source>
</reference>
<evidence type="ECO:0000259" key="4">
    <source>
        <dbReference type="PROSITE" id="PS51740"/>
    </source>
</evidence>
<sequence length="103" mass="12094">MHEYRQPRVYIQAVERSLCRNMRVFQSGNSQAVQLPKEFRFDVNQVEVTREGDAIILRPRTDHGVRWASLRSALERGLSDDFMAEGREQPEDQERTGLQDLFK</sequence>
<dbReference type="NCBIfam" id="NF040493">
    <property type="entry name" value="TA_anti_VapB"/>
    <property type="match status" value="1"/>
</dbReference>
<accession>A0A7W8UP17</accession>
<dbReference type="Pfam" id="PF04014">
    <property type="entry name" value="MazE_antitoxin"/>
    <property type="match status" value="1"/>
</dbReference>
<keyword evidence="2" id="KW-0238">DNA-binding</keyword>
<organism evidence="5 6">
    <name type="scientific">Rhizobium lentis</name>
    <dbReference type="NCBI Taxonomy" id="1138194"/>
    <lineage>
        <taxon>Bacteria</taxon>
        <taxon>Pseudomonadati</taxon>
        <taxon>Pseudomonadota</taxon>
        <taxon>Alphaproteobacteria</taxon>
        <taxon>Hyphomicrobiales</taxon>
        <taxon>Rhizobiaceae</taxon>
        <taxon>Rhizobium/Agrobacterium group</taxon>
        <taxon>Rhizobium</taxon>
    </lineage>
</organism>
<evidence type="ECO:0000256" key="3">
    <source>
        <dbReference type="SAM" id="MobiDB-lite"/>
    </source>
</evidence>